<dbReference type="InterPro" id="IPR007809">
    <property type="entry name" value="FlgN-like"/>
</dbReference>
<dbReference type="EMBL" id="MPRJ01000003">
    <property type="protein sequence ID" value="OOZ37706.1"/>
    <property type="molecule type" value="Genomic_DNA"/>
</dbReference>
<keyword evidence="3" id="KW-1005">Bacterial flagellum biogenesis</keyword>
<comment type="function">
    <text evidence="1">Required for the efficient initiation of filament assembly.</text>
</comment>
<evidence type="ECO:0000256" key="3">
    <source>
        <dbReference type="ARBA" id="ARBA00022795"/>
    </source>
</evidence>
<protein>
    <recommendedName>
        <fullName evidence="7">Flagellar biosynthesis protein FlgN</fullName>
    </recommendedName>
</protein>
<evidence type="ECO:0000256" key="2">
    <source>
        <dbReference type="ARBA" id="ARBA00007703"/>
    </source>
</evidence>
<comment type="similarity">
    <text evidence="2">Belongs to the FlgN family.</text>
</comment>
<evidence type="ECO:0000256" key="1">
    <source>
        <dbReference type="ARBA" id="ARBA00002397"/>
    </source>
</evidence>
<name>A0A1T2KYA7_9GAMM</name>
<feature type="region of interest" description="Disordered" evidence="4">
    <location>
        <begin position="127"/>
        <end position="156"/>
    </location>
</feature>
<accession>A0A1T2KYA7</accession>
<dbReference type="AlphaFoldDB" id="A0A1T2KYA7"/>
<evidence type="ECO:0000256" key="4">
    <source>
        <dbReference type="SAM" id="MobiDB-lite"/>
    </source>
</evidence>
<proteinExistence type="inferred from homology"/>
<organism evidence="5 6">
    <name type="scientific">Solemya velesiana gill symbiont</name>
    <dbReference type="NCBI Taxonomy" id="1918948"/>
    <lineage>
        <taxon>Bacteria</taxon>
        <taxon>Pseudomonadati</taxon>
        <taxon>Pseudomonadota</taxon>
        <taxon>Gammaproteobacteria</taxon>
        <taxon>sulfur-oxidizing symbionts</taxon>
    </lineage>
</organism>
<sequence length="156" mass="17257">MTLPEDQQQILANILSAEVATAKQLKQLLEREYKSLSSGKPDQILAVARDKETVLHQMQQHDIERERFLGSRQEQSSTILDNLPPGSTAGKLWLELQELAVALHQQNAINGGMVNVGQRHTRQALDILSGKQHDGDTYGPGGEERRDASTDPLAKV</sequence>
<dbReference type="Gene3D" id="1.20.58.300">
    <property type="entry name" value="FlgN-like"/>
    <property type="match status" value="1"/>
</dbReference>
<dbReference type="OrthoDB" id="5298520at2"/>
<feature type="compositionally biased region" description="Basic and acidic residues" evidence="4">
    <location>
        <begin position="131"/>
        <end position="149"/>
    </location>
</feature>
<dbReference type="InterPro" id="IPR036679">
    <property type="entry name" value="FlgN-like_sf"/>
</dbReference>
<dbReference type="Proteomes" id="UP000190896">
    <property type="component" value="Unassembled WGS sequence"/>
</dbReference>
<dbReference type="SUPFAM" id="SSF140566">
    <property type="entry name" value="FlgN-like"/>
    <property type="match status" value="1"/>
</dbReference>
<dbReference type="RefSeq" id="WP_078485634.1">
    <property type="nucleotide sequence ID" value="NZ_MPRJ01000003.1"/>
</dbReference>
<comment type="caution">
    <text evidence="5">The sequence shown here is derived from an EMBL/GenBank/DDBJ whole genome shotgun (WGS) entry which is preliminary data.</text>
</comment>
<reference evidence="5 6" key="1">
    <citation type="submission" date="2016-11" db="EMBL/GenBank/DDBJ databases">
        <title>Mixed transmission modes and dynamic genome evolution in an obligate animal-bacterial symbiosis.</title>
        <authorList>
            <person name="Russell S.L."/>
            <person name="Corbett-Detig R.B."/>
            <person name="Cavanaugh C.M."/>
        </authorList>
    </citation>
    <scope>NUCLEOTIDE SEQUENCE [LARGE SCALE GENOMIC DNA]</scope>
    <source>
        <strain evidence="5">Se-Cadez</strain>
    </source>
</reference>
<evidence type="ECO:0000313" key="5">
    <source>
        <dbReference type="EMBL" id="OOZ37706.1"/>
    </source>
</evidence>
<dbReference type="Pfam" id="PF05130">
    <property type="entry name" value="FlgN"/>
    <property type="match status" value="1"/>
</dbReference>
<keyword evidence="6" id="KW-1185">Reference proteome</keyword>
<evidence type="ECO:0000313" key="6">
    <source>
        <dbReference type="Proteomes" id="UP000190896"/>
    </source>
</evidence>
<evidence type="ECO:0008006" key="7">
    <source>
        <dbReference type="Google" id="ProtNLM"/>
    </source>
</evidence>
<dbReference type="GO" id="GO:0044780">
    <property type="term" value="P:bacterial-type flagellum assembly"/>
    <property type="evidence" value="ECO:0007669"/>
    <property type="project" value="InterPro"/>
</dbReference>
<gene>
    <name evidence="5" type="ORF">BOW51_00795</name>
</gene>